<evidence type="ECO:0008006" key="3">
    <source>
        <dbReference type="Google" id="ProtNLM"/>
    </source>
</evidence>
<dbReference type="Pfam" id="PF02643">
    <property type="entry name" value="DUF192"/>
    <property type="match status" value="1"/>
</dbReference>
<keyword evidence="1" id="KW-0812">Transmembrane</keyword>
<dbReference type="InterPro" id="IPR038695">
    <property type="entry name" value="Saro_0823-like_sf"/>
</dbReference>
<accession>Q1Q2C6</accession>
<dbReference type="InterPro" id="IPR003795">
    <property type="entry name" value="DUF192"/>
</dbReference>
<name>Q1Q2C6_KUEST</name>
<evidence type="ECO:0000313" key="2">
    <source>
        <dbReference type="EMBL" id="CAJ74166.1"/>
    </source>
</evidence>
<dbReference type="Gene3D" id="2.60.120.1140">
    <property type="entry name" value="Protein of unknown function DUF192"/>
    <property type="match status" value="1"/>
</dbReference>
<dbReference type="PANTHER" id="PTHR37953">
    <property type="entry name" value="UPF0127 PROTEIN MJ1496"/>
    <property type="match status" value="1"/>
</dbReference>
<keyword evidence="1" id="KW-0472">Membrane</keyword>
<gene>
    <name evidence="2" type="ORF">kuste3404</name>
</gene>
<sequence length="208" mass="24664">MRKIFIHSEIVDFSNFLIKQMYYIHLRVLTFFCFFITGLEKDMRMNRTLKYFFPAVLSLCIIVYHCIKNDCYGNHEKKTEQITVSGTDIEVELAITPEEHMAGLMYRNTLEDNKGMLFVFPDEKRLSFWMKNTYVPLSVAFIDENGRITQIETMKPRSLDLHDSREKVRYALEMKSNWFEIHNVREGDVVKMPPRIIANGESRNGKNW</sequence>
<reference evidence="2" key="2">
    <citation type="submission" date="2006-01" db="EMBL/GenBank/DDBJ databases">
        <authorList>
            <person name="Genoscope"/>
        </authorList>
    </citation>
    <scope>NUCLEOTIDE SEQUENCE</scope>
</reference>
<dbReference type="EMBL" id="CT573071">
    <property type="protein sequence ID" value="CAJ74166.1"/>
    <property type="molecule type" value="Genomic_DNA"/>
</dbReference>
<proteinExistence type="predicted"/>
<dbReference type="AlphaFoldDB" id="Q1Q2C6"/>
<evidence type="ECO:0000256" key="1">
    <source>
        <dbReference type="SAM" id="Phobius"/>
    </source>
</evidence>
<protein>
    <recommendedName>
        <fullName evidence="3">DUF192 domain-containing protein</fullName>
    </recommendedName>
</protein>
<feature type="transmembrane region" description="Helical" evidence="1">
    <location>
        <begin position="21"/>
        <end position="39"/>
    </location>
</feature>
<dbReference type="PANTHER" id="PTHR37953:SF1">
    <property type="entry name" value="UPF0127 PROTEIN MJ1496"/>
    <property type="match status" value="1"/>
</dbReference>
<keyword evidence="1" id="KW-1133">Transmembrane helix</keyword>
<organism evidence="2">
    <name type="scientific">Kuenenia stuttgartiensis</name>
    <dbReference type="NCBI Taxonomy" id="174633"/>
    <lineage>
        <taxon>Bacteria</taxon>
        <taxon>Pseudomonadati</taxon>
        <taxon>Planctomycetota</taxon>
        <taxon>Candidatus Brocadiia</taxon>
        <taxon>Candidatus Brocadiales</taxon>
        <taxon>Candidatus Brocadiaceae</taxon>
        <taxon>Candidatus Kuenenia</taxon>
    </lineage>
</organism>
<feature type="transmembrane region" description="Helical" evidence="1">
    <location>
        <begin position="51"/>
        <end position="67"/>
    </location>
</feature>
<reference evidence="2" key="1">
    <citation type="journal article" date="2006" name="Nature">
        <title>Deciphering the evolution and metabolism of an anammox bacterium from a community genome.</title>
        <authorList>
            <person name="Strous M."/>
            <person name="Pelletier E."/>
            <person name="Mangenot S."/>
            <person name="Rattei T."/>
            <person name="Lehner A."/>
            <person name="Taylor M.W."/>
            <person name="Horn M."/>
            <person name="Daims H."/>
            <person name="Bartol-Mavel D."/>
            <person name="Wincker P."/>
            <person name="Barbe V."/>
            <person name="Fonknechten N."/>
            <person name="Vallenet D."/>
            <person name="Segurens B."/>
            <person name="Schenowitz-Truong C."/>
            <person name="Medigue C."/>
            <person name="Collingro A."/>
            <person name="Snel B."/>
            <person name="Dutilh B.E."/>
            <person name="OpDenCamp H.J.M."/>
            <person name="vanDerDrift C."/>
            <person name="Cirpus I."/>
            <person name="vanDePas-Schoonen K.T."/>
            <person name="Harhangi H.R."/>
            <person name="vanNiftrik L."/>
            <person name="Schmid M."/>
            <person name="Keltjens J."/>
            <person name="vanDeVossenberg J."/>
            <person name="Kartal B."/>
            <person name="Meier H."/>
            <person name="Frishman D."/>
            <person name="Huynen M.A."/>
            <person name="Mewes H."/>
            <person name="Weissenbach J."/>
            <person name="Jetten M.S.M."/>
            <person name="Wagner M."/>
            <person name="LePaslier D."/>
        </authorList>
    </citation>
    <scope>NUCLEOTIDE SEQUENCE</scope>
</reference>